<dbReference type="GO" id="GO:0016787">
    <property type="term" value="F:hydrolase activity"/>
    <property type="evidence" value="ECO:0007669"/>
    <property type="project" value="UniProtKB-KW"/>
</dbReference>
<dbReference type="Pfam" id="PF12697">
    <property type="entry name" value="Abhydrolase_6"/>
    <property type="match status" value="1"/>
</dbReference>
<feature type="domain" description="AB hydrolase-1" evidence="1">
    <location>
        <begin position="4"/>
        <end position="222"/>
    </location>
</feature>
<gene>
    <name evidence="2" type="ORF">ENT08_09640</name>
</gene>
<dbReference type="InterPro" id="IPR029058">
    <property type="entry name" value="AB_hydrolase_fold"/>
</dbReference>
<dbReference type="PANTHER" id="PTHR43689">
    <property type="entry name" value="HYDROLASE"/>
    <property type="match status" value="1"/>
</dbReference>
<dbReference type="AlphaFoldDB" id="A0A7V4G9R8"/>
<dbReference type="PANTHER" id="PTHR43689:SF8">
    <property type="entry name" value="ALPHA_BETA-HYDROLASES SUPERFAMILY PROTEIN"/>
    <property type="match status" value="1"/>
</dbReference>
<protein>
    <submittedName>
        <fullName evidence="2">Alpha/beta fold hydrolase</fullName>
    </submittedName>
</protein>
<dbReference type="SUPFAM" id="SSF53474">
    <property type="entry name" value="alpha/beta-Hydrolases"/>
    <property type="match status" value="1"/>
</dbReference>
<dbReference type="Gene3D" id="3.40.50.1820">
    <property type="entry name" value="alpha/beta hydrolase"/>
    <property type="match status" value="1"/>
</dbReference>
<keyword evidence="2" id="KW-0378">Hydrolase</keyword>
<proteinExistence type="predicted"/>
<accession>A0A7V4G9R8</accession>
<evidence type="ECO:0000313" key="2">
    <source>
        <dbReference type="EMBL" id="HGS05974.1"/>
    </source>
</evidence>
<organism evidence="2">
    <name type="scientific">Desulfobacca acetoxidans</name>
    <dbReference type="NCBI Taxonomy" id="60893"/>
    <lineage>
        <taxon>Bacteria</taxon>
        <taxon>Pseudomonadati</taxon>
        <taxon>Thermodesulfobacteriota</taxon>
        <taxon>Desulfobaccia</taxon>
        <taxon>Desulfobaccales</taxon>
        <taxon>Desulfobaccaceae</taxon>
        <taxon>Desulfobacca</taxon>
    </lineage>
</organism>
<evidence type="ECO:0000259" key="1">
    <source>
        <dbReference type="Pfam" id="PF12697"/>
    </source>
</evidence>
<name>A0A7V4G9R8_9BACT</name>
<reference evidence="2" key="1">
    <citation type="journal article" date="2020" name="mSystems">
        <title>Genome- and Community-Level Interaction Insights into Carbon Utilization and Element Cycling Functions of Hydrothermarchaeota in Hydrothermal Sediment.</title>
        <authorList>
            <person name="Zhou Z."/>
            <person name="Liu Y."/>
            <person name="Xu W."/>
            <person name="Pan J."/>
            <person name="Luo Z.H."/>
            <person name="Li M."/>
        </authorList>
    </citation>
    <scope>NUCLEOTIDE SEQUENCE [LARGE SCALE GENOMIC DNA]</scope>
    <source>
        <strain evidence="2">SpSt-548</strain>
    </source>
</reference>
<sequence>MNTLVLIHGWGTTGGIWQRQVEAFRPKGVRVLAPTLAVWKLDFLINYFKELNLAETCLAGWSLGGMLLLEALCREGLAPAGWVLFATPARFCQGPDFPLGQPPALVRGMRRALRDRAPEVLADFARRCLAPREAAWGEEMADYFRPTADIPDLAAGLDYLLRSEVRPLLSRAPAGAVVIHGEEDPIVSPAQGEFLARNLPGARLCLLPGAGHAPFVTQAGRVHEFLLEIIEGG</sequence>
<dbReference type="InterPro" id="IPR000073">
    <property type="entry name" value="AB_hydrolase_1"/>
</dbReference>
<comment type="caution">
    <text evidence="2">The sequence shown here is derived from an EMBL/GenBank/DDBJ whole genome shotgun (WGS) entry which is preliminary data.</text>
</comment>
<dbReference type="EMBL" id="DSXI01000571">
    <property type="protein sequence ID" value="HGS05974.1"/>
    <property type="molecule type" value="Genomic_DNA"/>
</dbReference>